<evidence type="ECO:0000313" key="2">
    <source>
        <dbReference type="Proteomes" id="UP000619293"/>
    </source>
</evidence>
<sequence length="500" mass="55238">MEYVLFPGRHHLLTRFQAGRLVALAARHGATIVWAVTSANHDNTRRNPVPYHRREAAIERFSAITTLRSVVVPVFDMPPTPRFAEVTLKNITVATGIELTPHNTVVACSTPDVAALYERLGFSIDPVEAGQAPAAERPWDVLLRLAAGDEAWRELAHPATVDVFDRYRLVETVRTVVNDPVVGDEGGLTTTRDYRAYVEAFADSAARKWAVAREHVQPGRVVDIGCGAGAVLELADREPALRESDLIGVEVARHLFDECVHRKAQGVFANPNVFFYRRNVLGGAVFPARSINTTLTFALTHEIWSYGDQEKSLRAFAQAIYEHTAPGGVWINSDVCGPDDRDRQVLLRLERGDGDNPDRPRPDLAGLPSAQVAAYVAGLSTRARFDQFAVDFAFPVPHTAVGDTVRLALGDAMDYLTRKDYTASWLSETREQFCGMAYADWRRLLTDVGFELDPASGTSRNDWIVDNRIAPVAALTDLDGSPLDWPVTHLLLVARRPLNS</sequence>
<name>A0A8J3K0Q6_9ACTN</name>
<accession>A0A8J3K0Q6</accession>
<dbReference type="Proteomes" id="UP000619293">
    <property type="component" value="Unassembled WGS sequence"/>
</dbReference>
<reference evidence="1 2" key="1">
    <citation type="submission" date="2021-01" db="EMBL/GenBank/DDBJ databases">
        <title>Whole genome shotgun sequence of Catellatospora chokoriensis NBRC 107358.</title>
        <authorList>
            <person name="Komaki H."/>
            <person name="Tamura T."/>
        </authorList>
    </citation>
    <scope>NUCLEOTIDE SEQUENCE [LARGE SCALE GENOMIC DNA]</scope>
    <source>
        <strain evidence="1 2">NBRC 107358</strain>
    </source>
</reference>
<dbReference type="AlphaFoldDB" id="A0A8J3K0Q6"/>
<evidence type="ECO:0000313" key="1">
    <source>
        <dbReference type="EMBL" id="GIF94547.1"/>
    </source>
</evidence>
<dbReference type="CDD" id="cd02440">
    <property type="entry name" value="AdoMet_MTases"/>
    <property type="match status" value="1"/>
</dbReference>
<keyword evidence="2" id="KW-1185">Reference proteome</keyword>
<protein>
    <recommendedName>
        <fullName evidence="3">Methyltransferase family protein</fullName>
    </recommendedName>
</protein>
<dbReference type="Gene3D" id="3.40.50.150">
    <property type="entry name" value="Vaccinia Virus protein VP39"/>
    <property type="match status" value="1"/>
</dbReference>
<dbReference type="RefSeq" id="WP_191844467.1">
    <property type="nucleotide sequence ID" value="NZ_BAAALB010000061.1"/>
</dbReference>
<gene>
    <name evidence="1" type="ORF">Cch02nite_79910</name>
</gene>
<comment type="caution">
    <text evidence="1">The sequence shown here is derived from an EMBL/GenBank/DDBJ whole genome shotgun (WGS) entry which is preliminary data.</text>
</comment>
<dbReference type="EMBL" id="BONG01000102">
    <property type="protein sequence ID" value="GIF94547.1"/>
    <property type="molecule type" value="Genomic_DNA"/>
</dbReference>
<dbReference type="InterPro" id="IPR029063">
    <property type="entry name" value="SAM-dependent_MTases_sf"/>
</dbReference>
<evidence type="ECO:0008006" key="3">
    <source>
        <dbReference type="Google" id="ProtNLM"/>
    </source>
</evidence>
<proteinExistence type="predicted"/>
<dbReference type="SUPFAM" id="SSF53335">
    <property type="entry name" value="S-adenosyl-L-methionine-dependent methyltransferases"/>
    <property type="match status" value="1"/>
</dbReference>
<organism evidence="1 2">
    <name type="scientific">Catellatospora chokoriensis</name>
    <dbReference type="NCBI Taxonomy" id="310353"/>
    <lineage>
        <taxon>Bacteria</taxon>
        <taxon>Bacillati</taxon>
        <taxon>Actinomycetota</taxon>
        <taxon>Actinomycetes</taxon>
        <taxon>Micromonosporales</taxon>
        <taxon>Micromonosporaceae</taxon>
        <taxon>Catellatospora</taxon>
    </lineage>
</organism>